<evidence type="ECO:0000256" key="2">
    <source>
        <dbReference type="ARBA" id="ARBA00006776"/>
    </source>
</evidence>
<keyword evidence="4 13" id="KW-0812">Transmembrane</keyword>
<comment type="subcellular location">
    <subcellularLocation>
        <location evidence="1">Endoplasmic reticulum membrane</location>
        <topology evidence="1">Single-pass type I membrane protein</topology>
    </subcellularLocation>
</comment>
<evidence type="ECO:0000256" key="6">
    <source>
        <dbReference type="ARBA" id="ARBA00022824"/>
    </source>
</evidence>
<sequence>MKLLRRMLPIAILGLALVAKAEEFDEEIGDDTVQVNEVLDEDEGEDMGIVDEEESEVQINTYWPEATITAGKVSEVLVSVKVASSAMNRYQFGIIEGGFHFPQDQSYKVQNFSSIKYNRDLGSGQEATFLYPFVAAELAGGRSYGLQINLAYEADSSPPRQLFASVVNQTVEVNENLDNAAAEQFFIFMTFAAFAAIGFFFFASKFSSKKPKAAPVEVGTGGAADASWIPEIHMKKSDTPKTSPQSRRRKVD</sequence>
<feature type="region of interest" description="Disordered" evidence="12">
    <location>
        <begin position="229"/>
        <end position="252"/>
    </location>
</feature>
<keyword evidence="8 13" id="KW-0472">Membrane</keyword>
<dbReference type="EMBL" id="FN657694">
    <property type="protein sequence ID" value="CBY42967.1"/>
    <property type="molecule type" value="Genomic_DNA"/>
</dbReference>
<keyword evidence="6" id="KW-0256">Endoplasmic reticulum</keyword>
<reference evidence="15" key="1">
    <citation type="journal article" date="2010" name="Science">
        <title>Plasticity of animal genome architecture unmasked by rapid evolution of a pelagic tunicate.</title>
        <authorList>
            <person name="Denoeud F."/>
            <person name="Henriet S."/>
            <person name="Mungpakdee S."/>
            <person name="Aury J.M."/>
            <person name="Da Silva C."/>
            <person name="Brinkmann H."/>
            <person name="Mikhaleva J."/>
            <person name="Olsen L.C."/>
            <person name="Jubin C."/>
            <person name="Canestro C."/>
            <person name="Bouquet J.M."/>
            <person name="Danks G."/>
            <person name="Poulain J."/>
            <person name="Campsteijn C."/>
            <person name="Adamski M."/>
            <person name="Cross I."/>
            <person name="Yadetie F."/>
            <person name="Muffato M."/>
            <person name="Louis A."/>
            <person name="Butcher S."/>
            <person name="Tsagkogeorga G."/>
            <person name="Konrad A."/>
            <person name="Singh S."/>
            <person name="Jensen M.F."/>
            <person name="Cong E.H."/>
            <person name="Eikeseth-Otteraa H."/>
            <person name="Noel B."/>
            <person name="Anthouard V."/>
            <person name="Porcel B.M."/>
            <person name="Kachouri-Lafond R."/>
            <person name="Nishino A."/>
            <person name="Ugolini M."/>
            <person name="Chourrout P."/>
            <person name="Nishida H."/>
            <person name="Aasland R."/>
            <person name="Huzurbazar S."/>
            <person name="Westhof E."/>
            <person name="Delsuc F."/>
            <person name="Lehrach H."/>
            <person name="Reinhardt R."/>
            <person name="Weissenbach J."/>
            <person name="Roy S.W."/>
            <person name="Artiguenave F."/>
            <person name="Postlethwait J.H."/>
            <person name="Manak J.R."/>
            <person name="Thompson E.M."/>
            <person name="Jaillon O."/>
            <person name="Du Pasquier L."/>
            <person name="Boudinot P."/>
            <person name="Liberles D.A."/>
            <person name="Volff J.N."/>
            <person name="Philippe H."/>
            <person name="Lenhard B."/>
            <person name="Roest Crollius H."/>
            <person name="Wincker P."/>
            <person name="Chourrout D."/>
        </authorList>
    </citation>
    <scope>NUCLEOTIDE SEQUENCE [LARGE SCALE GENOMIC DNA]</scope>
</reference>
<dbReference type="OrthoDB" id="1926781at2759"/>
<keyword evidence="7 13" id="KW-1133">Transmembrane helix</keyword>
<evidence type="ECO:0000256" key="14">
    <source>
        <dbReference type="SAM" id="SignalP"/>
    </source>
</evidence>
<name>E4XE25_OIKDI</name>
<feature type="signal peptide" evidence="14">
    <location>
        <begin position="1"/>
        <end position="21"/>
    </location>
</feature>
<dbReference type="Proteomes" id="UP000011014">
    <property type="component" value="Unassembled WGS sequence"/>
</dbReference>
<evidence type="ECO:0000313" key="16">
    <source>
        <dbReference type="EMBL" id="CBY42967.1"/>
    </source>
</evidence>
<evidence type="ECO:0000256" key="13">
    <source>
        <dbReference type="SAM" id="Phobius"/>
    </source>
</evidence>
<protein>
    <recommendedName>
        <fullName evidence="3">Translocon-associated protein subunit alpha</fullName>
    </recommendedName>
    <alternativeName>
        <fullName evidence="11">Signal sequence receptor subunit alpha</fullName>
    </alternativeName>
</protein>
<dbReference type="PANTHER" id="PTHR12924">
    <property type="entry name" value="TRANSLOCON-ASSOCIATED PROTEIN, ALPHA SUBUNIT"/>
    <property type="match status" value="1"/>
</dbReference>
<evidence type="ECO:0000256" key="10">
    <source>
        <dbReference type="ARBA" id="ARBA00025854"/>
    </source>
</evidence>
<evidence type="ECO:0000256" key="8">
    <source>
        <dbReference type="ARBA" id="ARBA00023136"/>
    </source>
</evidence>
<gene>
    <name evidence="15" type="ORF">GSOID_T00008427001</name>
    <name evidence="16" type="ORF">GSOID_T00026705001</name>
</gene>
<feature type="transmembrane region" description="Helical" evidence="13">
    <location>
        <begin position="185"/>
        <end position="203"/>
    </location>
</feature>
<accession>E4XE25</accession>
<dbReference type="InterPro" id="IPR005595">
    <property type="entry name" value="TRAP_alpha"/>
</dbReference>
<dbReference type="InParanoid" id="E4XE25"/>
<evidence type="ECO:0000256" key="5">
    <source>
        <dbReference type="ARBA" id="ARBA00022729"/>
    </source>
</evidence>
<keyword evidence="5 14" id="KW-0732">Signal</keyword>
<evidence type="ECO:0000256" key="4">
    <source>
        <dbReference type="ARBA" id="ARBA00022692"/>
    </source>
</evidence>
<evidence type="ECO:0000256" key="9">
    <source>
        <dbReference type="ARBA" id="ARBA00025620"/>
    </source>
</evidence>
<comment type="subunit">
    <text evidence="10">Heterotetramer of TRAP-alpha, TRAP-beta, TRAP-delta and TRAP-gamma. Interacts with palmitoylated calnexin (CALX), the interaction is required for efficient folding of glycosylated proteins.</text>
</comment>
<dbReference type="Pfam" id="PF03896">
    <property type="entry name" value="TRAP_alpha"/>
    <property type="match status" value="1"/>
</dbReference>
<evidence type="ECO:0000313" key="15">
    <source>
        <dbReference type="EMBL" id="CBY19415.1"/>
    </source>
</evidence>
<proteinExistence type="inferred from homology"/>
<evidence type="ECO:0000256" key="3">
    <source>
        <dbReference type="ARBA" id="ARBA00020280"/>
    </source>
</evidence>
<evidence type="ECO:0000256" key="12">
    <source>
        <dbReference type="SAM" id="MobiDB-lite"/>
    </source>
</evidence>
<dbReference type="PANTHER" id="PTHR12924:SF0">
    <property type="entry name" value="TRANSLOCON-ASSOCIATED PROTEIN SUBUNIT ALPHA"/>
    <property type="match status" value="1"/>
</dbReference>
<evidence type="ECO:0000256" key="1">
    <source>
        <dbReference type="ARBA" id="ARBA00004115"/>
    </source>
</evidence>
<dbReference type="EMBL" id="FN653040">
    <property type="protein sequence ID" value="CBY19415.1"/>
    <property type="molecule type" value="Genomic_DNA"/>
</dbReference>
<evidence type="ECO:0000256" key="7">
    <source>
        <dbReference type="ARBA" id="ARBA00022989"/>
    </source>
</evidence>
<feature type="chain" id="PRO_5007653909" description="Translocon-associated protein subunit alpha" evidence="14">
    <location>
        <begin position="22"/>
        <end position="252"/>
    </location>
</feature>
<organism evidence="15">
    <name type="scientific">Oikopleura dioica</name>
    <name type="common">Tunicate</name>
    <dbReference type="NCBI Taxonomy" id="34765"/>
    <lineage>
        <taxon>Eukaryota</taxon>
        <taxon>Metazoa</taxon>
        <taxon>Chordata</taxon>
        <taxon>Tunicata</taxon>
        <taxon>Appendicularia</taxon>
        <taxon>Copelata</taxon>
        <taxon>Oikopleuridae</taxon>
        <taxon>Oikopleura</taxon>
    </lineage>
</organism>
<dbReference type="GO" id="GO:0005789">
    <property type="term" value="C:endoplasmic reticulum membrane"/>
    <property type="evidence" value="ECO:0007669"/>
    <property type="project" value="UniProtKB-SubCell"/>
</dbReference>
<comment type="function">
    <text evidence="9">TRAP proteins are part of a complex whose function is to bind calcium to the ER membrane and thereby regulate the retention of ER resident proteins. May be involved in the recycling of the translocation apparatus after completion of the translocation process or may function as a membrane-bound chaperone facilitating folding of translocated proteins.</text>
</comment>
<evidence type="ECO:0000256" key="11">
    <source>
        <dbReference type="ARBA" id="ARBA00031071"/>
    </source>
</evidence>
<comment type="similarity">
    <text evidence="2">Belongs to the TRAP-alpha family.</text>
</comment>
<keyword evidence="17" id="KW-1185">Reference proteome</keyword>
<dbReference type="AlphaFoldDB" id="E4XE25"/>
<evidence type="ECO:0000313" key="17">
    <source>
        <dbReference type="Proteomes" id="UP000001307"/>
    </source>
</evidence>
<dbReference type="Proteomes" id="UP000001307">
    <property type="component" value="Unassembled WGS sequence"/>
</dbReference>